<dbReference type="InterPro" id="IPR036396">
    <property type="entry name" value="Cyt_P450_sf"/>
</dbReference>
<keyword evidence="3 15" id="KW-0349">Heme</keyword>
<evidence type="ECO:0000256" key="11">
    <source>
        <dbReference type="ARBA" id="ARBA00023136"/>
    </source>
</evidence>
<feature type="binding site" description="axial binding residue" evidence="15">
    <location>
        <position position="456"/>
    </location>
    <ligand>
        <name>heme</name>
        <dbReference type="ChEBI" id="CHEBI:30413"/>
    </ligand>
    <ligandPart>
        <name>Fe</name>
        <dbReference type="ChEBI" id="CHEBI:18248"/>
    </ligandPart>
</feature>
<keyword evidence="5 15" id="KW-0479">Metal-binding</keyword>
<dbReference type="OMA" id="STFMQWI"/>
<evidence type="ECO:0000256" key="16">
    <source>
        <dbReference type="RuleBase" id="RU000461"/>
    </source>
</evidence>
<comment type="cofactor">
    <cofactor evidence="1 15">
        <name>heme</name>
        <dbReference type="ChEBI" id="CHEBI:30413"/>
    </cofactor>
</comment>
<evidence type="ECO:0000313" key="19">
    <source>
        <dbReference type="Proteomes" id="UP000091857"/>
    </source>
</evidence>
<dbReference type="STRING" id="3983.A0A2C9VX16"/>
<evidence type="ECO:0000256" key="3">
    <source>
        <dbReference type="ARBA" id="ARBA00022617"/>
    </source>
</evidence>
<dbReference type="Gene3D" id="1.10.630.10">
    <property type="entry name" value="Cytochrome P450"/>
    <property type="match status" value="1"/>
</dbReference>
<dbReference type="GO" id="GO:0052615">
    <property type="term" value="F:ent-kaurene oxidase activity"/>
    <property type="evidence" value="ECO:0007669"/>
    <property type="project" value="UniProtKB-EC"/>
</dbReference>
<dbReference type="EMBL" id="CM004391">
    <property type="protein sequence ID" value="OAY50875.1"/>
    <property type="molecule type" value="Genomic_DNA"/>
</dbReference>
<feature type="transmembrane region" description="Helical" evidence="17">
    <location>
        <begin position="14"/>
        <end position="33"/>
    </location>
</feature>
<dbReference type="GO" id="GO:0016709">
    <property type="term" value="F:oxidoreductase activity, acting on paired donors, with incorporation or reduction of molecular oxygen, NAD(P)H as one donor, and incorporation of one atom of oxygen"/>
    <property type="evidence" value="ECO:0000318"/>
    <property type="project" value="GO_Central"/>
</dbReference>
<keyword evidence="6" id="KW-1002">Plastid outer membrane</keyword>
<name>A0A2C9VX16_MANES</name>
<evidence type="ECO:0000256" key="8">
    <source>
        <dbReference type="ARBA" id="ARBA00023002"/>
    </source>
</evidence>
<dbReference type="Gramene" id="Manes.05G169000.1.v8.1">
    <property type="protein sequence ID" value="Manes.05G169000.1.v8.1.CDS"/>
    <property type="gene ID" value="Manes.05G169000.v8.1"/>
</dbReference>
<dbReference type="AlphaFoldDB" id="A0A2C9VX16"/>
<keyword evidence="19" id="KW-1185">Reference proteome</keyword>
<comment type="subcellular location">
    <subcellularLocation>
        <location evidence="12">Plastid</location>
        <location evidence="12">Chloroplast outer membrane</location>
        <topology evidence="12">Single-pass membrane protein</topology>
    </subcellularLocation>
</comment>
<keyword evidence="4 17" id="KW-0812">Transmembrane</keyword>
<dbReference type="PANTHER" id="PTHR47283:SF1">
    <property type="entry name" value="ENT-KAURENE OXIDASE, CHLOROPLASTIC"/>
    <property type="match status" value="1"/>
</dbReference>
<reference evidence="19" key="1">
    <citation type="journal article" date="2016" name="Nat. Biotechnol.">
        <title>Sequencing wild and cultivated cassava and related species reveals extensive interspecific hybridization and genetic diversity.</title>
        <authorList>
            <person name="Bredeson J.V."/>
            <person name="Lyons J.B."/>
            <person name="Prochnik S.E."/>
            <person name="Wu G.A."/>
            <person name="Ha C.M."/>
            <person name="Edsinger-Gonzales E."/>
            <person name="Grimwood J."/>
            <person name="Schmutz J."/>
            <person name="Rabbi I.Y."/>
            <person name="Egesi C."/>
            <person name="Nauluvula P."/>
            <person name="Lebot V."/>
            <person name="Ndunguru J."/>
            <person name="Mkamilo G."/>
            <person name="Bart R.S."/>
            <person name="Setter T.L."/>
            <person name="Gleadow R.M."/>
            <person name="Kulakow P."/>
            <person name="Ferguson M.E."/>
            <person name="Rounsley S."/>
            <person name="Rokhsar D.S."/>
        </authorList>
    </citation>
    <scope>NUCLEOTIDE SEQUENCE [LARGE SCALE GENOMIC DNA]</scope>
    <source>
        <strain evidence="19">cv. AM560-2</strain>
    </source>
</reference>
<keyword evidence="6" id="KW-0934">Plastid</keyword>
<evidence type="ECO:0000256" key="6">
    <source>
        <dbReference type="ARBA" id="ARBA00022805"/>
    </source>
</evidence>
<evidence type="ECO:0000256" key="13">
    <source>
        <dbReference type="ARBA" id="ARBA00058795"/>
    </source>
</evidence>
<dbReference type="CDD" id="cd11075">
    <property type="entry name" value="CYP77_89"/>
    <property type="match status" value="1"/>
</dbReference>
<evidence type="ECO:0000256" key="1">
    <source>
        <dbReference type="ARBA" id="ARBA00001971"/>
    </source>
</evidence>
<keyword evidence="11 17" id="KW-0472">Membrane</keyword>
<comment type="similarity">
    <text evidence="2 16">Belongs to the cytochrome P450 family.</text>
</comment>
<dbReference type="GO" id="GO:0010241">
    <property type="term" value="P:ent-kaurene oxidation to kaurenoic acid"/>
    <property type="evidence" value="ECO:0000318"/>
    <property type="project" value="GO_Central"/>
</dbReference>
<evidence type="ECO:0000256" key="2">
    <source>
        <dbReference type="ARBA" id="ARBA00010617"/>
    </source>
</evidence>
<evidence type="ECO:0000256" key="7">
    <source>
        <dbReference type="ARBA" id="ARBA00022989"/>
    </source>
</evidence>
<keyword evidence="7 17" id="KW-1133">Transmembrane helix</keyword>
<accession>A0A2C9VX16</accession>
<dbReference type="InterPro" id="IPR001128">
    <property type="entry name" value="Cyt_P450"/>
</dbReference>
<dbReference type="Pfam" id="PF00067">
    <property type="entry name" value="p450"/>
    <property type="match status" value="1"/>
</dbReference>
<dbReference type="PRINTS" id="PR00463">
    <property type="entry name" value="EP450I"/>
</dbReference>
<evidence type="ECO:0000256" key="17">
    <source>
        <dbReference type="SAM" id="Phobius"/>
    </source>
</evidence>
<comment type="function">
    <text evidence="13">Catalyzes three successive oxidations of the 4-methyl group of ent-kaurene giving kaurenoic acid, a key step in gibberellins (GAs) biosynthesis. GAs, which are involved many processes, including stem elongation, play a central role in plant development.</text>
</comment>
<evidence type="ECO:0000256" key="9">
    <source>
        <dbReference type="ARBA" id="ARBA00023004"/>
    </source>
</evidence>
<evidence type="ECO:0000313" key="18">
    <source>
        <dbReference type="EMBL" id="OAY50875.1"/>
    </source>
</evidence>
<gene>
    <name evidence="18" type="ORF">MANES_05G169000v8</name>
</gene>
<dbReference type="InterPro" id="IPR002401">
    <property type="entry name" value="Cyt_P450_E_grp-I"/>
</dbReference>
<evidence type="ECO:0000256" key="10">
    <source>
        <dbReference type="ARBA" id="ARBA00023033"/>
    </source>
</evidence>
<dbReference type="GO" id="GO:0005506">
    <property type="term" value="F:iron ion binding"/>
    <property type="evidence" value="ECO:0007669"/>
    <property type="project" value="InterPro"/>
</dbReference>
<dbReference type="PANTHER" id="PTHR47283">
    <property type="entry name" value="ENT-KAURENE OXIDASE, CHLOROPLASTIC"/>
    <property type="match status" value="1"/>
</dbReference>
<sequence length="510" mass="58168">MDVVTSTILASFQAIPYATPVAVGGLFFSMFCVKKFISDQKRRNARLPPEVPGWPVIGNLLQLKEKKPHKTFTKWAEIHGPIYSIRTGSSTVIVLNSTDVAKEAMVTRYSSISTRKLSKALTVLTQDKCMVATSDYDEFHKMVKRYLLANVLGTNAQRRHRCHRDNLIENISSQLHAHVETSPNEAVNFRDYFQSQLFGLALKEALGEDVQSVYVDEFGSTLSREEIFKVLVLDPMEGAIDVDWRDFFPYLKWIPNKSLEKKIQQMDLNRQAVMNALIKEQKKRIDLGQKQNSYLDFLLSEGTLTEKQMSMLIWEIIIETSDTTLVTTEWAMYELAKNSKCQEMLLQEIKNVCGSEKITEEHLSELPYLNAVFHETIRKYNPAPVIPLRYVHEDTELGGYYIPAGSEIAINIYGCNMDKKQWENPEEWKPERFLDGKFDPMDLHKTMAFGAGKRACAGSLQAVLVGCTSIGRLVQEFEWRLKEGEEGNVDTVGLTARKLQPLHVILKPRT</sequence>
<dbReference type="PROSITE" id="PS00086">
    <property type="entry name" value="CYTOCHROME_P450"/>
    <property type="match status" value="1"/>
</dbReference>
<dbReference type="PRINTS" id="PR00385">
    <property type="entry name" value="P450"/>
</dbReference>
<dbReference type="InterPro" id="IPR044225">
    <property type="entry name" value="KO_chloroplastic"/>
</dbReference>
<evidence type="ECO:0000256" key="12">
    <source>
        <dbReference type="ARBA" id="ARBA00023766"/>
    </source>
</evidence>
<dbReference type="FunFam" id="1.10.630.10:FF:000062">
    <property type="entry name" value="Ent-kaurene oxidase 2"/>
    <property type="match status" value="1"/>
</dbReference>
<keyword evidence="10 16" id="KW-0503">Monooxygenase</keyword>
<evidence type="ECO:0000256" key="15">
    <source>
        <dbReference type="PIRSR" id="PIRSR602401-1"/>
    </source>
</evidence>
<dbReference type="OrthoDB" id="2789670at2759"/>
<dbReference type="GO" id="GO:0009686">
    <property type="term" value="P:gibberellin biosynthetic process"/>
    <property type="evidence" value="ECO:0000318"/>
    <property type="project" value="GO_Central"/>
</dbReference>
<evidence type="ECO:0000256" key="4">
    <source>
        <dbReference type="ARBA" id="ARBA00022692"/>
    </source>
</evidence>
<dbReference type="InterPro" id="IPR017972">
    <property type="entry name" value="Cyt_P450_CS"/>
</dbReference>
<keyword evidence="9 15" id="KW-0408">Iron</keyword>
<keyword evidence="8 16" id="KW-0560">Oxidoreductase</keyword>
<dbReference type="SUPFAM" id="SSF48264">
    <property type="entry name" value="Cytochrome P450"/>
    <property type="match status" value="1"/>
</dbReference>
<organism evidence="18 19">
    <name type="scientific">Manihot esculenta</name>
    <name type="common">Cassava</name>
    <name type="synonym">Jatropha manihot</name>
    <dbReference type="NCBI Taxonomy" id="3983"/>
    <lineage>
        <taxon>Eukaryota</taxon>
        <taxon>Viridiplantae</taxon>
        <taxon>Streptophyta</taxon>
        <taxon>Embryophyta</taxon>
        <taxon>Tracheophyta</taxon>
        <taxon>Spermatophyta</taxon>
        <taxon>Magnoliopsida</taxon>
        <taxon>eudicotyledons</taxon>
        <taxon>Gunneridae</taxon>
        <taxon>Pentapetalae</taxon>
        <taxon>rosids</taxon>
        <taxon>fabids</taxon>
        <taxon>Malpighiales</taxon>
        <taxon>Euphorbiaceae</taxon>
        <taxon>Crotonoideae</taxon>
        <taxon>Manihoteae</taxon>
        <taxon>Manihot</taxon>
    </lineage>
</organism>
<evidence type="ECO:0000256" key="14">
    <source>
        <dbReference type="ARBA" id="ARBA00066565"/>
    </source>
</evidence>
<dbReference type="Proteomes" id="UP000091857">
    <property type="component" value="Chromosome 5"/>
</dbReference>
<protein>
    <recommendedName>
        <fullName evidence="14">ent-kaurene monooxygenase</fullName>
        <ecNumber evidence="14">1.14.14.86</ecNumber>
    </recommendedName>
</protein>
<dbReference type="GO" id="GO:0009707">
    <property type="term" value="C:chloroplast outer membrane"/>
    <property type="evidence" value="ECO:0000318"/>
    <property type="project" value="GO_Central"/>
</dbReference>
<evidence type="ECO:0000256" key="5">
    <source>
        <dbReference type="ARBA" id="ARBA00022723"/>
    </source>
</evidence>
<dbReference type="GO" id="GO:0020037">
    <property type="term" value="F:heme binding"/>
    <property type="evidence" value="ECO:0007669"/>
    <property type="project" value="InterPro"/>
</dbReference>
<proteinExistence type="inferred from homology"/>
<comment type="caution">
    <text evidence="18">The sequence shown here is derived from an EMBL/GenBank/DDBJ whole genome shotgun (WGS) entry which is preliminary data.</text>
</comment>
<dbReference type="EC" id="1.14.14.86" evidence="14"/>